<dbReference type="Proteomes" id="UP000240569">
    <property type="component" value="Unassembled WGS sequence"/>
</dbReference>
<feature type="region of interest" description="Disordered" evidence="1">
    <location>
        <begin position="1"/>
        <end position="23"/>
    </location>
</feature>
<proteinExistence type="predicted"/>
<sequence>MVFLVEEEAEAPNERAPAGEPKKTVGLDVELSRLVTLSDGRFLENPKPLERSLERIRVLQSLKKKVSFQKLA</sequence>
<dbReference type="EMBL" id="NEXD01000065">
    <property type="protein sequence ID" value="PSN84778.1"/>
    <property type="molecule type" value="Genomic_DNA"/>
</dbReference>
<name>A0A2R6AEL6_9ARCH</name>
<feature type="domain" description="Probable transposase IS891/IS1136/IS1341" evidence="2">
    <location>
        <begin position="10"/>
        <end position="61"/>
    </location>
</feature>
<reference evidence="3 4" key="1">
    <citation type="submission" date="2017-04" db="EMBL/GenBank/DDBJ databases">
        <title>Novel microbial lineages endemic to geothermal iron-oxide mats fill important gaps in the evolutionary history of Archaea.</title>
        <authorList>
            <person name="Jay Z.J."/>
            <person name="Beam J.P."/>
            <person name="Dlakic M."/>
            <person name="Rusch D.B."/>
            <person name="Kozubal M.A."/>
            <person name="Inskeep W.P."/>
        </authorList>
    </citation>
    <scope>NUCLEOTIDE SEQUENCE [LARGE SCALE GENOMIC DNA]</scope>
    <source>
        <strain evidence="3">BE_D</strain>
    </source>
</reference>
<dbReference type="AlphaFoldDB" id="A0A2R6AEL6"/>
<organism evidence="3 4">
    <name type="scientific">Candidatus Marsarchaeota G1 archaeon BE_D</name>
    <dbReference type="NCBI Taxonomy" id="1978156"/>
    <lineage>
        <taxon>Archaea</taxon>
        <taxon>Candidatus Marsarchaeota</taxon>
        <taxon>Candidatus Marsarchaeota group 1</taxon>
    </lineage>
</organism>
<gene>
    <name evidence="3" type="ORF">B9Q02_08835</name>
</gene>
<protein>
    <recommendedName>
        <fullName evidence="2">Probable transposase IS891/IS1136/IS1341 domain-containing protein</fullName>
    </recommendedName>
</protein>
<evidence type="ECO:0000313" key="3">
    <source>
        <dbReference type="EMBL" id="PSN84778.1"/>
    </source>
</evidence>
<evidence type="ECO:0000313" key="4">
    <source>
        <dbReference type="Proteomes" id="UP000240569"/>
    </source>
</evidence>
<feature type="compositionally biased region" description="Acidic residues" evidence="1">
    <location>
        <begin position="1"/>
        <end position="11"/>
    </location>
</feature>
<evidence type="ECO:0000256" key="1">
    <source>
        <dbReference type="SAM" id="MobiDB-lite"/>
    </source>
</evidence>
<evidence type="ECO:0000259" key="2">
    <source>
        <dbReference type="Pfam" id="PF01385"/>
    </source>
</evidence>
<comment type="caution">
    <text evidence="3">The sequence shown here is derived from an EMBL/GenBank/DDBJ whole genome shotgun (WGS) entry which is preliminary data.</text>
</comment>
<dbReference type="InterPro" id="IPR001959">
    <property type="entry name" value="Transposase"/>
</dbReference>
<dbReference type="Pfam" id="PF01385">
    <property type="entry name" value="OrfB_IS605"/>
    <property type="match status" value="1"/>
</dbReference>
<accession>A0A2R6AEL6</accession>